<dbReference type="Proteomes" id="UP000601587">
    <property type="component" value="Unassembled WGS sequence"/>
</dbReference>
<evidence type="ECO:0000313" key="2">
    <source>
        <dbReference type="Proteomes" id="UP000601587"/>
    </source>
</evidence>
<name>A0A9Q5C092_LACHE</name>
<protein>
    <recommendedName>
        <fullName evidence="3">AP2 domain-containing protein</fullName>
    </recommendedName>
</protein>
<evidence type="ECO:0000313" key="1">
    <source>
        <dbReference type="EMBL" id="NRN90924.1"/>
    </source>
</evidence>
<reference evidence="1" key="1">
    <citation type="submission" date="2019-09" db="EMBL/GenBank/DDBJ databases">
        <title>Comparative genomic analysis of Lactobacillus helveticus.</title>
        <authorList>
            <person name="Zhang H."/>
            <person name="Chen Y."/>
            <person name="Zhong Z."/>
        </authorList>
    </citation>
    <scope>NUCLEOTIDE SEQUENCE</scope>
    <source>
        <strain evidence="1">IMAU50013</strain>
    </source>
</reference>
<sequence length="180" mass="21380">MGTKKDGVITLQREKELSNKRLGLLTVIKIDHIQHTKWGTRKFWLCKCDCENDTVVRQDHLLRSETTSCGCIEAKNREKLAFKPTHGQTKTHLYYVWNTMRQRCRNPHVSNYHNYGGRGIKVCSEWDKHFEPFYEWAIKHGYKQGLTIDRIDNYGNYQPDNCRWVTPKEQAQNRRPANRK</sequence>
<accession>A0A9Q5C092</accession>
<comment type="caution">
    <text evidence="1">The sequence shown here is derived from an EMBL/GenBank/DDBJ whole genome shotgun (WGS) entry which is preliminary data.</text>
</comment>
<dbReference type="EMBL" id="WCGB01000005">
    <property type="protein sequence ID" value="NRN90924.1"/>
    <property type="molecule type" value="Genomic_DNA"/>
</dbReference>
<organism evidence="1 2">
    <name type="scientific">Lactobacillus helveticus</name>
    <name type="common">Lactobacillus suntoryeus</name>
    <dbReference type="NCBI Taxonomy" id="1587"/>
    <lineage>
        <taxon>Bacteria</taxon>
        <taxon>Bacillati</taxon>
        <taxon>Bacillota</taxon>
        <taxon>Bacilli</taxon>
        <taxon>Lactobacillales</taxon>
        <taxon>Lactobacillaceae</taxon>
        <taxon>Lactobacillus</taxon>
    </lineage>
</organism>
<gene>
    <name evidence="1" type="ORF">IMAU50013_00450</name>
</gene>
<proteinExistence type="predicted"/>
<evidence type="ECO:0008006" key="3">
    <source>
        <dbReference type="Google" id="ProtNLM"/>
    </source>
</evidence>
<dbReference type="AlphaFoldDB" id="A0A9Q5C092"/>
<dbReference type="RefSeq" id="WP_173004033.1">
    <property type="nucleotide sequence ID" value="NZ_WCGB01000005.1"/>
</dbReference>